<evidence type="ECO:0000259" key="6">
    <source>
        <dbReference type="PROSITE" id="PS50072"/>
    </source>
</evidence>
<dbReference type="SUPFAM" id="SSF50891">
    <property type="entry name" value="Cyclophilin-like"/>
    <property type="match status" value="1"/>
</dbReference>
<dbReference type="Gene3D" id="2.40.100.10">
    <property type="entry name" value="Cyclophilin-like"/>
    <property type="match status" value="1"/>
</dbReference>
<dbReference type="GO" id="GO:0006457">
    <property type="term" value="P:protein folding"/>
    <property type="evidence" value="ECO:0007669"/>
    <property type="project" value="InterPro"/>
</dbReference>
<evidence type="ECO:0000313" key="8">
    <source>
        <dbReference type="Proteomes" id="UP000179243"/>
    </source>
</evidence>
<dbReference type="PANTHER" id="PTHR45625">
    <property type="entry name" value="PEPTIDYL-PROLYL CIS-TRANS ISOMERASE-RELATED"/>
    <property type="match status" value="1"/>
</dbReference>
<protein>
    <recommendedName>
        <fullName evidence="5">Peptidyl-prolyl cis-trans isomerase</fullName>
        <shortName evidence="5">PPIase</shortName>
        <ecNumber evidence="5">5.2.1.8</ecNumber>
    </recommendedName>
</protein>
<dbReference type="PROSITE" id="PS00170">
    <property type="entry name" value="CSA_PPIASE_1"/>
    <property type="match status" value="1"/>
</dbReference>
<comment type="caution">
    <text evidence="7">The sequence shown here is derived from an EMBL/GenBank/DDBJ whole genome shotgun (WGS) entry which is preliminary data.</text>
</comment>
<sequence length="167" mass="18393">MEGLKARIKTSEGDIEVKFFTNEAPLHCFNFITRAECGFYDNTQFHRVIPGFMIQGGDPNSKDADPANDGMGGPIVAIPHEFNSIKHVRGILSMARTGDVTAGAGSQFFVMHGDSPQLDNQYTVFGEVISGLEIVDKIATTPTNKTNPRLRDHPIKPMVIKGIEIYR</sequence>
<dbReference type="InterPro" id="IPR002130">
    <property type="entry name" value="Cyclophilin-type_PPIase_dom"/>
</dbReference>
<evidence type="ECO:0000256" key="2">
    <source>
        <dbReference type="ARBA" id="ARBA00007365"/>
    </source>
</evidence>
<gene>
    <name evidence="7" type="ORF">A2519_03385</name>
</gene>
<organism evidence="7 8">
    <name type="scientific">Candidatus Raymondbacteria bacterium RIFOXYD12_FULL_49_13</name>
    <dbReference type="NCBI Taxonomy" id="1817890"/>
    <lineage>
        <taxon>Bacteria</taxon>
        <taxon>Raymondiibacteriota</taxon>
    </lineage>
</organism>
<evidence type="ECO:0000256" key="1">
    <source>
        <dbReference type="ARBA" id="ARBA00002388"/>
    </source>
</evidence>
<dbReference type="InterPro" id="IPR044666">
    <property type="entry name" value="Cyclophilin_A-like"/>
</dbReference>
<keyword evidence="4 5" id="KW-0413">Isomerase</keyword>
<evidence type="ECO:0000256" key="3">
    <source>
        <dbReference type="ARBA" id="ARBA00023110"/>
    </source>
</evidence>
<dbReference type="PIRSF" id="PIRSF001467">
    <property type="entry name" value="Peptidylpro_ismrse"/>
    <property type="match status" value="1"/>
</dbReference>
<dbReference type="Pfam" id="PF00160">
    <property type="entry name" value="Pro_isomerase"/>
    <property type="match status" value="1"/>
</dbReference>
<dbReference type="CDD" id="cd00317">
    <property type="entry name" value="cyclophilin"/>
    <property type="match status" value="1"/>
</dbReference>
<proteinExistence type="inferred from homology"/>
<comment type="similarity">
    <text evidence="2 5">Belongs to the cyclophilin-type PPIase family.</text>
</comment>
<dbReference type="PRINTS" id="PR00153">
    <property type="entry name" value="CSAPPISMRASE"/>
</dbReference>
<dbReference type="InterPro" id="IPR024936">
    <property type="entry name" value="Cyclophilin-type_PPIase"/>
</dbReference>
<reference evidence="7 8" key="1">
    <citation type="journal article" date="2016" name="Nat. Commun.">
        <title>Thousands of microbial genomes shed light on interconnected biogeochemical processes in an aquifer system.</title>
        <authorList>
            <person name="Anantharaman K."/>
            <person name="Brown C.T."/>
            <person name="Hug L.A."/>
            <person name="Sharon I."/>
            <person name="Castelle C.J."/>
            <person name="Probst A.J."/>
            <person name="Thomas B.C."/>
            <person name="Singh A."/>
            <person name="Wilkins M.J."/>
            <person name="Karaoz U."/>
            <person name="Brodie E.L."/>
            <person name="Williams K.H."/>
            <person name="Hubbard S.S."/>
            <person name="Banfield J.F."/>
        </authorList>
    </citation>
    <scope>NUCLEOTIDE SEQUENCE [LARGE SCALE GENOMIC DNA]</scope>
</reference>
<evidence type="ECO:0000256" key="4">
    <source>
        <dbReference type="ARBA" id="ARBA00023235"/>
    </source>
</evidence>
<dbReference type="EMBL" id="MFYX01000056">
    <property type="protein sequence ID" value="OGK05459.1"/>
    <property type="molecule type" value="Genomic_DNA"/>
</dbReference>
<keyword evidence="3 5" id="KW-0697">Rotamase</keyword>
<comment type="catalytic activity">
    <reaction evidence="5">
        <text>[protein]-peptidylproline (omega=180) = [protein]-peptidylproline (omega=0)</text>
        <dbReference type="Rhea" id="RHEA:16237"/>
        <dbReference type="Rhea" id="RHEA-COMP:10747"/>
        <dbReference type="Rhea" id="RHEA-COMP:10748"/>
        <dbReference type="ChEBI" id="CHEBI:83833"/>
        <dbReference type="ChEBI" id="CHEBI:83834"/>
        <dbReference type="EC" id="5.2.1.8"/>
    </reaction>
</comment>
<dbReference type="GO" id="GO:0003755">
    <property type="term" value="F:peptidyl-prolyl cis-trans isomerase activity"/>
    <property type="evidence" value="ECO:0007669"/>
    <property type="project" value="UniProtKB-UniRule"/>
</dbReference>
<dbReference type="PANTHER" id="PTHR45625:SF4">
    <property type="entry name" value="PEPTIDYLPROLYL ISOMERASE DOMAIN AND WD REPEAT-CONTAINING PROTEIN 1"/>
    <property type="match status" value="1"/>
</dbReference>
<comment type="function">
    <text evidence="1 5">PPIases accelerate the folding of proteins. It catalyzes the cis-trans isomerization of proline imidic peptide bonds in oligopeptides.</text>
</comment>
<dbReference type="InterPro" id="IPR020892">
    <property type="entry name" value="Cyclophilin-type_PPIase_CS"/>
</dbReference>
<name>A0A1F7FFI1_UNCRA</name>
<dbReference type="PROSITE" id="PS50072">
    <property type="entry name" value="CSA_PPIASE_2"/>
    <property type="match status" value="1"/>
</dbReference>
<dbReference type="InterPro" id="IPR029000">
    <property type="entry name" value="Cyclophilin-like_dom_sf"/>
</dbReference>
<feature type="domain" description="PPIase cyclophilin-type" evidence="6">
    <location>
        <begin position="13"/>
        <end position="165"/>
    </location>
</feature>
<evidence type="ECO:0000313" key="7">
    <source>
        <dbReference type="EMBL" id="OGK05459.1"/>
    </source>
</evidence>
<dbReference type="Proteomes" id="UP000179243">
    <property type="component" value="Unassembled WGS sequence"/>
</dbReference>
<dbReference type="AlphaFoldDB" id="A0A1F7FFI1"/>
<dbReference type="EC" id="5.2.1.8" evidence="5"/>
<accession>A0A1F7FFI1</accession>
<evidence type="ECO:0000256" key="5">
    <source>
        <dbReference type="RuleBase" id="RU363019"/>
    </source>
</evidence>